<keyword evidence="2" id="KW-1185">Reference proteome</keyword>
<evidence type="ECO:0000313" key="1">
    <source>
        <dbReference type="EMBL" id="RUM97909.1"/>
    </source>
</evidence>
<proteinExistence type="predicted"/>
<name>A0A432V6Y9_9HYPH</name>
<gene>
    <name evidence="1" type="ORF">EET67_09855</name>
</gene>
<accession>A0A432V6Y9</accession>
<dbReference type="OrthoDB" id="5464931at2"/>
<sequence length="129" mass="13239">MKDTYSDFGLVAALVPQVLAATDTGATPIDLQGFNSALVIINTGAVAGAGDYTAKLQHSDTTTGGDFVDVTDADLLGSFPATLAQNSVYKVGYKGSKRYLRTVVTKNSGTSIAAGIVIARGHPYDAPVA</sequence>
<dbReference type="AlphaFoldDB" id="A0A432V6Y9"/>
<comment type="caution">
    <text evidence="1">The sequence shown here is derived from an EMBL/GenBank/DDBJ whole genome shotgun (WGS) entry which is preliminary data.</text>
</comment>
<dbReference type="Proteomes" id="UP000281647">
    <property type="component" value="Unassembled WGS sequence"/>
</dbReference>
<organism evidence="1 2">
    <name type="scientific">Borborobacter arsenicus</name>
    <dbReference type="NCBI Taxonomy" id="1851146"/>
    <lineage>
        <taxon>Bacteria</taxon>
        <taxon>Pseudomonadati</taxon>
        <taxon>Pseudomonadota</taxon>
        <taxon>Alphaproteobacteria</taxon>
        <taxon>Hyphomicrobiales</taxon>
        <taxon>Phyllobacteriaceae</taxon>
        <taxon>Borborobacter</taxon>
    </lineage>
</organism>
<protein>
    <submittedName>
        <fullName evidence="1">Uncharacterized protein</fullName>
    </submittedName>
</protein>
<evidence type="ECO:0000313" key="2">
    <source>
        <dbReference type="Proteomes" id="UP000281647"/>
    </source>
</evidence>
<dbReference type="EMBL" id="RKST01000008">
    <property type="protein sequence ID" value="RUM97909.1"/>
    <property type="molecule type" value="Genomic_DNA"/>
</dbReference>
<reference evidence="1 2" key="1">
    <citation type="submission" date="2018-11" db="EMBL/GenBank/DDBJ databases">
        <title>Pseudaminobacter arsenicus sp. nov., an arsenic-resistant bacterium isolated from arsenic-rich aquifers.</title>
        <authorList>
            <person name="Mu Y."/>
        </authorList>
    </citation>
    <scope>NUCLEOTIDE SEQUENCE [LARGE SCALE GENOMIC DNA]</scope>
    <source>
        <strain evidence="1 2">CB3</strain>
    </source>
</reference>
<dbReference type="RefSeq" id="WP_128626780.1">
    <property type="nucleotide sequence ID" value="NZ_RKST01000008.1"/>
</dbReference>